<dbReference type="InterPro" id="IPR013216">
    <property type="entry name" value="Methyltransf_11"/>
</dbReference>
<dbReference type="EMBL" id="JBHUFP010000004">
    <property type="protein sequence ID" value="MFD1805215.1"/>
    <property type="molecule type" value="Genomic_DNA"/>
</dbReference>
<comment type="caution">
    <text evidence="2">The sequence shown here is derived from an EMBL/GenBank/DDBJ whole genome shotgun (WGS) entry which is preliminary data.</text>
</comment>
<gene>
    <name evidence="2" type="ORF">ACFSAV_02290</name>
</gene>
<dbReference type="InterPro" id="IPR029063">
    <property type="entry name" value="SAM-dependent_MTases_sf"/>
</dbReference>
<protein>
    <submittedName>
        <fullName evidence="2">Class I SAM-dependent DNA methyltransferase</fullName>
    </submittedName>
</protein>
<dbReference type="RefSeq" id="WP_379096451.1">
    <property type="nucleotide sequence ID" value="NZ_JAUNLA010000013.1"/>
</dbReference>
<name>A0ABW4NST3_9PAST</name>
<dbReference type="Pfam" id="PF08241">
    <property type="entry name" value="Methyltransf_11"/>
    <property type="match status" value="1"/>
</dbReference>
<dbReference type="Proteomes" id="UP001597420">
    <property type="component" value="Unassembled WGS sequence"/>
</dbReference>
<keyword evidence="2" id="KW-0489">Methyltransferase</keyword>
<keyword evidence="2" id="KW-0808">Transferase</keyword>
<dbReference type="SUPFAM" id="SSF53335">
    <property type="entry name" value="S-adenosyl-L-methionine-dependent methyltransferases"/>
    <property type="match status" value="1"/>
</dbReference>
<evidence type="ECO:0000259" key="1">
    <source>
        <dbReference type="Pfam" id="PF08241"/>
    </source>
</evidence>
<dbReference type="GO" id="GO:0032259">
    <property type="term" value="P:methylation"/>
    <property type="evidence" value="ECO:0007669"/>
    <property type="project" value="UniProtKB-KW"/>
</dbReference>
<evidence type="ECO:0000313" key="2">
    <source>
        <dbReference type="EMBL" id="MFD1805215.1"/>
    </source>
</evidence>
<dbReference type="PANTHER" id="PTHR43861">
    <property type="entry name" value="TRANS-ACONITATE 2-METHYLTRANSFERASE-RELATED"/>
    <property type="match status" value="1"/>
</dbReference>
<organism evidence="2 3">
    <name type="scientific">Pasteurella oralis</name>
    <dbReference type="NCBI Taxonomy" id="1071947"/>
    <lineage>
        <taxon>Bacteria</taxon>
        <taxon>Pseudomonadati</taxon>
        <taxon>Pseudomonadota</taxon>
        <taxon>Gammaproteobacteria</taxon>
        <taxon>Pasteurellales</taxon>
        <taxon>Pasteurellaceae</taxon>
        <taxon>Pasteurella</taxon>
    </lineage>
</organism>
<sequence length="251" mass="29546">MTTKSVYDAPQFFELYQKLRENPHSLNEVVEKPTMLSLLPTLTGKKLLDLGCGCGEHLQLYLQHNARYVVGIDLSANMLQQAERNLSKFAKNRPHFALYQLAMEQLSQLPENGFDVICSSFAFHYIQDFPQLLNDIYQKLNANGYLLFSQEHPIVTCYQGGERWEKDHNKQQIAYRLNYYRDEGERDRNWFKQPFKTYHRTTATIINNLIQAGFQIEQIEEPMLANQPKWQNEFKDLQHRPVLLFIKAKKI</sequence>
<dbReference type="GO" id="GO:0008168">
    <property type="term" value="F:methyltransferase activity"/>
    <property type="evidence" value="ECO:0007669"/>
    <property type="project" value="UniProtKB-KW"/>
</dbReference>
<proteinExistence type="predicted"/>
<evidence type="ECO:0000313" key="3">
    <source>
        <dbReference type="Proteomes" id="UP001597420"/>
    </source>
</evidence>
<dbReference type="Gene3D" id="3.40.50.150">
    <property type="entry name" value="Vaccinia Virus protein VP39"/>
    <property type="match status" value="1"/>
</dbReference>
<keyword evidence="3" id="KW-1185">Reference proteome</keyword>
<dbReference type="CDD" id="cd02440">
    <property type="entry name" value="AdoMet_MTases"/>
    <property type="match status" value="1"/>
</dbReference>
<dbReference type="PANTHER" id="PTHR43861:SF1">
    <property type="entry name" value="TRANS-ACONITATE 2-METHYLTRANSFERASE"/>
    <property type="match status" value="1"/>
</dbReference>
<feature type="domain" description="Methyltransferase type 11" evidence="1">
    <location>
        <begin position="48"/>
        <end position="148"/>
    </location>
</feature>
<reference evidence="3" key="1">
    <citation type="journal article" date="2019" name="Int. J. Syst. Evol. Microbiol.">
        <title>The Global Catalogue of Microorganisms (GCM) 10K type strain sequencing project: providing services to taxonomists for standard genome sequencing and annotation.</title>
        <authorList>
            <consortium name="The Broad Institute Genomics Platform"/>
            <consortium name="The Broad Institute Genome Sequencing Center for Infectious Disease"/>
            <person name="Wu L."/>
            <person name="Ma J."/>
        </authorList>
    </citation>
    <scope>NUCLEOTIDE SEQUENCE [LARGE SCALE GENOMIC DNA]</scope>
    <source>
        <strain evidence="3">CCM 7950</strain>
    </source>
</reference>
<accession>A0ABW4NST3</accession>